<dbReference type="Proteomes" id="UP000694621">
    <property type="component" value="Unplaced"/>
</dbReference>
<accession>A0A8B9KBD1</accession>
<feature type="domain" description="LIM zinc-binding" evidence="5">
    <location>
        <begin position="35"/>
        <end position="95"/>
    </location>
</feature>
<evidence type="ECO:0000256" key="3">
    <source>
        <dbReference type="ARBA" id="ARBA00023038"/>
    </source>
</evidence>
<dbReference type="Pfam" id="PF00412">
    <property type="entry name" value="LIM"/>
    <property type="match status" value="1"/>
</dbReference>
<evidence type="ECO:0000259" key="5">
    <source>
        <dbReference type="PROSITE" id="PS50023"/>
    </source>
</evidence>
<dbReference type="FunFam" id="2.10.110.10:FF:000002">
    <property type="entry name" value="LIM domain and actin-binding 1"/>
    <property type="match status" value="1"/>
</dbReference>
<keyword evidence="1 4" id="KW-0479">Metal-binding</keyword>
<evidence type="ECO:0000313" key="7">
    <source>
        <dbReference type="Proteomes" id="UP000694621"/>
    </source>
</evidence>
<proteinExistence type="predicted"/>
<evidence type="ECO:0000256" key="1">
    <source>
        <dbReference type="ARBA" id="ARBA00022723"/>
    </source>
</evidence>
<evidence type="ECO:0000256" key="2">
    <source>
        <dbReference type="ARBA" id="ARBA00022833"/>
    </source>
</evidence>
<dbReference type="PROSITE" id="PS50023">
    <property type="entry name" value="LIM_DOMAIN_2"/>
    <property type="match status" value="1"/>
</dbReference>
<reference evidence="6" key="1">
    <citation type="submission" date="2025-08" db="UniProtKB">
        <authorList>
            <consortium name="Ensembl"/>
        </authorList>
    </citation>
    <scope>IDENTIFICATION</scope>
</reference>
<evidence type="ECO:0000313" key="6">
    <source>
        <dbReference type="Ensembl" id="ENSAMXP00005034841.1"/>
    </source>
</evidence>
<dbReference type="PROSITE" id="PS00478">
    <property type="entry name" value="LIM_DOMAIN_1"/>
    <property type="match status" value="1"/>
</dbReference>
<evidence type="ECO:0000256" key="4">
    <source>
        <dbReference type="PROSITE-ProRule" id="PRU00125"/>
    </source>
</evidence>
<dbReference type="AlphaFoldDB" id="A0A8B9KBD1"/>
<organism evidence="6 7">
    <name type="scientific">Astyanax mexicanus</name>
    <name type="common">Blind cave fish</name>
    <name type="synonym">Astyanax fasciatus mexicanus</name>
    <dbReference type="NCBI Taxonomy" id="7994"/>
    <lineage>
        <taxon>Eukaryota</taxon>
        <taxon>Metazoa</taxon>
        <taxon>Chordata</taxon>
        <taxon>Craniata</taxon>
        <taxon>Vertebrata</taxon>
        <taxon>Euteleostomi</taxon>
        <taxon>Actinopterygii</taxon>
        <taxon>Neopterygii</taxon>
        <taxon>Teleostei</taxon>
        <taxon>Ostariophysi</taxon>
        <taxon>Characiformes</taxon>
        <taxon>Characoidei</taxon>
        <taxon>Acestrorhamphidae</taxon>
        <taxon>Acestrorhamphinae</taxon>
        <taxon>Astyanax</taxon>
    </lineage>
</organism>
<dbReference type="GO" id="GO:0046872">
    <property type="term" value="F:metal ion binding"/>
    <property type="evidence" value="ECO:0007669"/>
    <property type="project" value="UniProtKB-KW"/>
</dbReference>
<dbReference type="SUPFAM" id="SSF57716">
    <property type="entry name" value="Glucocorticoid receptor-like (DNA-binding domain)"/>
    <property type="match status" value="2"/>
</dbReference>
<dbReference type="Ensembl" id="ENSAMXT00005038006.1">
    <property type="protein sequence ID" value="ENSAMXP00005034841.1"/>
    <property type="gene ID" value="ENSAMXG00005016768.1"/>
</dbReference>
<sequence>LFYLLSSGSAVPNSVPDQGAGKCFCVQKFRLPVRESCVMCLKTVYPLERLVANQQIYHNTCFRCAHCNTKLSLVNYASLHSTVYCKPHFCQLFKAKGNYDEGFGHRPHKELWRRFNTPGLKDSL</sequence>
<dbReference type="InterPro" id="IPR001781">
    <property type="entry name" value="Znf_LIM"/>
</dbReference>
<dbReference type="PANTHER" id="PTHR24206">
    <property type="entry name" value="OS06G0237300 PROTEIN"/>
    <property type="match status" value="1"/>
</dbReference>
<keyword evidence="2 4" id="KW-0862">Zinc</keyword>
<dbReference type="Gene3D" id="2.10.110.10">
    <property type="entry name" value="Cysteine Rich Protein"/>
    <property type="match status" value="1"/>
</dbReference>
<name>A0A8B9KBD1_ASTMX</name>
<dbReference type="SMART" id="SM00132">
    <property type="entry name" value="LIM"/>
    <property type="match status" value="1"/>
</dbReference>
<keyword evidence="3 4" id="KW-0440">LIM domain</keyword>
<protein>
    <submittedName>
        <fullName evidence="6">LIM domain and actin binding 1a</fullName>
    </submittedName>
</protein>